<comment type="catalytic activity">
    <reaction evidence="2">
        <text>2 GTP = 3',3'-c-di-GMP + 2 diphosphate</text>
        <dbReference type="Rhea" id="RHEA:24898"/>
        <dbReference type="ChEBI" id="CHEBI:33019"/>
        <dbReference type="ChEBI" id="CHEBI:37565"/>
        <dbReference type="ChEBI" id="CHEBI:58805"/>
        <dbReference type="EC" id="2.7.7.65"/>
    </reaction>
</comment>
<sequence length="294" mass="33113">MKVIVAEDDPVTQLLISETLKRWDYHVLVAKNGLEVLALLAEHGDVQLFLLDWQMPELDGIELCKKLKTSRGTSCCYIIMLTSKKATENIVQALDSGADDFISKPFSPEELKVRLKVGCRIIETENSLLHQAHHDGLTNTLNHRAIVDVLSQLWSRSVRDKSSLAVLMLDIDYFKRINDSYGHQVGDYALKHFCKLVKQELRPYDSLGRYGGEEFAVCLPSTEADEAMIVAQRIRTCVESHPVEYDGLNFTMTVSIGVSVFSENQQSYKELLLDADRAVYDAKSKGRNAVVFAK</sequence>
<dbReference type="CDD" id="cd17574">
    <property type="entry name" value="REC_OmpR"/>
    <property type="match status" value="1"/>
</dbReference>
<evidence type="ECO:0000256" key="2">
    <source>
        <dbReference type="ARBA" id="ARBA00034247"/>
    </source>
</evidence>
<evidence type="ECO:0000313" key="6">
    <source>
        <dbReference type="EMBL" id="GAA0858404.1"/>
    </source>
</evidence>
<reference evidence="7" key="1">
    <citation type="journal article" date="2019" name="Int. J. Syst. Evol. Microbiol.">
        <title>The Global Catalogue of Microorganisms (GCM) 10K type strain sequencing project: providing services to taxonomists for standard genome sequencing and annotation.</title>
        <authorList>
            <consortium name="The Broad Institute Genomics Platform"/>
            <consortium name="The Broad Institute Genome Sequencing Center for Infectious Disease"/>
            <person name="Wu L."/>
            <person name="Ma J."/>
        </authorList>
    </citation>
    <scope>NUCLEOTIDE SEQUENCE [LARGE SCALE GENOMIC DNA]</scope>
    <source>
        <strain evidence="7">JCM 15896</strain>
    </source>
</reference>
<gene>
    <name evidence="6" type="ORF">GCM10009114_27910</name>
</gene>
<dbReference type="Proteomes" id="UP001500359">
    <property type="component" value="Unassembled WGS sequence"/>
</dbReference>
<dbReference type="SUPFAM" id="SSF55073">
    <property type="entry name" value="Nucleotide cyclase"/>
    <property type="match status" value="1"/>
</dbReference>
<dbReference type="InterPro" id="IPR001789">
    <property type="entry name" value="Sig_transdc_resp-reg_receiver"/>
</dbReference>
<dbReference type="NCBIfam" id="TIGR00254">
    <property type="entry name" value="GGDEF"/>
    <property type="match status" value="1"/>
</dbReference>
<dbReference type="InterPro" id="IPR000160">
    <property type="entry name" value="GGDEF_dom"/>
</dbReference>
<dbReference type="CDD" id="cd01949">
    <property type="entry name" value="GGDEF"/>
    <property type="match status" value="1"/>
</dbReference>
<accession>A0ABP3X3B5</accession>
<keyword evidence="7" id="KW-1185">Reference proteome</keyword>
<dbReference type="EMBL" id="BAAAFD010000008">
    <property type="protein sequence ID" value="GAA0858404.1"/>
    <property type="molecule type" value="Genomic_DNA"/>
</dbReference>
<feature type="domain" description="Response regulatory" evidence="4">
    <location>
        <begin position="2"/>
        <end position="119"/>
    </location>
</feature>
<dbReference type="RefSeq" id="WP_343860993.1">
    <property type="nucleotide sequence ID" value="NZ_BAAAFD010000008.1"/>
</dbReference>
<name>A0ABP3X3B5_9ALTE</name>
<evidence type="ECO:0000256" key="3">
    <source>
        <dbReference type="PROSITE-ProRule" id="PRU00169"/>
    </source>
</evidence>
<dbReference type="PROSITE" id="PS50110">
    <property type="entry name" value="RESPONSE_REGULATORY"/>
    <property type="match status" value="1"/>
</dbReference>
<proteinExistence type="predicted"/>
<dbReference type="Gene3D" id="3.40.50.2300">
    <property type="match status" value="1"/>
</dbReference>
<dbReference type="Pfam" id="PF00072">
    <property type="entry name" value="Response_reg"/>
    <property type="match status" value="1"/>
</dbReference>
<organism evidence="6 7">
    <name type="scientific">Aliiglaciecola litoralis</name>
    <dbReference type="NCBI Taxonomy" id="582857"/>
    <lineage>
        <taxon>Bacteria</taxon>
        <taxon>Pseudomonadati</taxon>
        <taxon>Pseudomonadota</taxon>
        <taxon>Gammaproteobacteria</taxon>
        <taxon>Alteromonadales</taxon>
        <taxon>Alteromonadaceae</taxon>
        <taxon>Aliiglaciecola</taxon>
    </lineage>
</organism>
<dbReference type="SUPFAM" id="SSF52172">
    <property type="entry name" value="CheY-like"/>
    <property type="match status" value="1"/>
</dbReference>
<dbReference type="PANTHER" id="PTHR45138">
    <property type="entry name" value="REGULATORY COMPONENTS OF SENSORY TRANSDUCTION SYSTEM"/>
    <property type="match status" value="1"/>
</dbReference>
<evidence type="ECO:0000256" key="1">
    <source>
        <dbReference type="ARBA" id="ARBA00012528"/>
    </source>
</evidence>
<dbReference type="InterPro" id="IPR043128">
    <property type="entry name" value="Rev_trsase/Diguanyl_cyclase"/>
</dbReference>
<dbReference type="SMART" id="SM00267">
    <property type="entry name" value="GGDEF"/>
    <property type="match status" value="1"/>
</dbReference>
<comment type="caution">
    <text evidence="6">The sequence shown here is derived from an EMBL/GenBank/DDBJ whole genome shotgun (WGS) entry which is preliminary data.</text>
</comment>
<evidence type="ECO:0000313" key="7">
    <source>
        <dbReference type="Proteomes" id="UP001500359"/>
    </source>
</evidence>
<dbReference type="PROSITE" id="PS50887">
    <property type="entry name" value="GGDEF"/>
    <property type="match status" value="1"/>
</dbReference>
<dbReference type="SMART" id="SM00448">
    <property type="entry name" value="REC"/>
    <property type="match status" value="1"/>
</dbReference>
<dbReference type="InterPro" id="IPR011006">
    <property type="entry name" value="CheY-like_superfamily"/>
</dbReference>
<feature type="modified residue" description="4-aspartylphosphate" evidence="3">
    <location>
        <position position="52"/>
    </location>
</feature>
<dbReference type="Gene3D" id="3.30.70.270">
    <property type="match status" value="1"/>
</dbReference>
<evidence type="ECO:0000259" key="4">
    <source>
        <dbReference type="PROSITE" id="PS50110"/>
    </source>
</evidence>
<protein>
    <recommendedName>
        <fullName evidence="1">diguanylate cyclase</fullName>
        <ecNumber evidence="1">2.7.7.65</ecNumber>
    </recommendedName>
</protein>
<dbReference type="PANTHER" id="PTHR45138:SF9">
    <property type="entry name" value="DIGUANYLATE CYCLASE DGCM-RELATED"/>
    <property type="match status" value="1"/>
</dbReference>
<dbReference type="Pfam" id="PF00990">
    <property type="entry name" value="GGDEF"/>
    <property type="match status" value="1"/>
</dbReference>
<feature type="domain" description="GGDEF" evidence="5">
    <location>
        <begin position="162"/>
        <end position="294"/>
    </location>
</feature>
<evidence type="ECO:0000259" key="5">
    <source>
        <dbReference type="PROSITE" id="PS50887"/>
    </source>
</evidence>
<dbReference type="EC" id="2.7.7.65" evidence="1"/>
<dbReference type="InterPro" id="IPR029787">
    <property type="entry name" value="Nucleotide_cyclase"/>
</dbReference>
<dbReference type="InterPro" id="IPR050469">
    <property type="entry name" value="Diguanylate_Cyclase"/>
</dbReference>
<keyword evidence="3" id="KW-0597">Phosphoprotein</keyword>